<protein>
    <submittedName>
        <fullName evidence="1">Str. FM013</fullName>
    </submittedName>
</protein>
<dbReference type="AlphaFoldDB" id="A0A0G4NTR7"/>
<dbReference type="Proteomes" id="UP000053732">
    <property type="component" value="Unassembled WGS sequence"/>
</dbReference>
<proteinExistence type="predicted"/>
<organism evidence="1 2">
    <name type="scientific">Penicillium camemberti (strain FM 013)</name>
    <dbReference type="NCBI Taxonomy" id="1429867"/>
    <lineage>
        <taxon>Eukaryota</taxon>
        <taxon>Fungi</taxon>
        <taxon>Dikarya</taxon>
        <taxon>Ascomycota</taxon>
        <taxon>Pezizomycotina</taxon>
        <taxon>Eurotiomycetes</taxon>
        <taxon>Eurotiomycetidae</taxon>
        <taxon>Eurotiales</taxon>
        <taxon>Aspergillaceae</taxon>
        <taxon>Penicillium</taxon>
    </lineage>
</organism>
<keyword evidence="2" id="KW-1185">Reference proteome</keyword>
<reference evidence="1 2" key="1">
    <citation type="journal article" date="2014" name="Nat. Commun.">
        <title>Multiple recent horizontal transfers of a large genomic region in cheese making fungi.</title>
        <authorList>
            <person name="Cheeseman K."/>
            <person name="Ropars J."/>
            <person name="Renault P."/>
            <person name="Dupont J."/>
            <person name="Gouzy J."/>
            <person name="Branca A."/>
            <person name="Abraham A.L."/>
            <person name="Ceppi M."/>
            <person name="Conseiller E."/>
            <person name="Debuchy R."/>
            <person name="Malagnac F."/>
            <person name="Goarin A."/>
            <person name="Silar P."/>
            <person name="Lacoste S."/>
            <person name="Sallet E."/>
            <person name="Bensimon A."/>
            <person name="Giraud T."/>
            <person name="Brygoo Y."/>
        </authorList>
    </citation>
    <scope>NUCLEOTIDE SEQUENCE [LARGE SCALE GENOMIC DNA]</scope>
    <source>
        <strain evidence="2">FM 013</strain>
    </source>
</reference>
<accession>A0A0G4NTR7</accession>
<gene>
    <name evidence="1" type="ORF">PCAMFM013_S001g000304</name>
</gene>
<sequence length="222" mass="25468">MADSYPLWEKKGRNLQKWIENYRTAGCPYPISTFTLMPRHRDYVVDRTSVKLDAKLLTALNMSNANTTYRSISITQRDEGPPVWWIGRTGPGVIFIDDIFRSKRSDDPYISEFTKAAYKLDFPLDSLQNVFVPNVNEMNTLSCIKKVYKSREGLRYPSSIQQIWEPSSSEFSALLGTGIGKVVAALVLCAWGQGRKRIARIVTFHIDADVHKLYMRFDLEDM</sequence>
<evidence type="ECO:0000313" key="1">
    <source>
        <dbReference type="EMBL" id="CRL17344.1"/>
    </source>
</evidence>
<name>A0A0G4NTR7_PENC3</name>
<evidence type="ECO:0000313" key="2">
    <source>
        <dbReference type="Proteomes" id="UP000053732"/>
    </source>
</evidence>
<dbReference type="EMBL" id="HG793134">
    <property type="protein sequence ID" value="CRL17344.1"/>
    <property type="molecule type" value="Genomic_DNA"/>
</dbReference>